<dbReference type="EMBL" id="JACHJB010000002">
    <property type="protein sequence ID" value="MBB6346862.1"/>
    <property type="molecule type" value="Genomic_DNA"/>
</dbReference>
<dbReference type="InterPro" id="IPR038731">
    <property type="entry name" value="RgtA/B/C-like"/>
</dbReference>
<evidence type="ECO:0000256" key="7">
    <source>
        <dbReference type="ARBA" id="ARBA00023136"/>
    </source>
</evidence>
<feature type="transmembrane region" description="Helical" evidence="8">
    <location>
        <begin position="294"/>
        <end position="312"/>
    </location>
</feature>
<dbReference type="GO" id="GO:0009103">
    <property type="term" value="P:lipopolysaccharide biosynthetic process"/>
    <property type="evidence" value="ECO:0007669"/>
    <property type="project" value="UniProtKB-ARBA"/>
</dbReference>
<protein>
    <recommendedName>
        <fullName evidence="9">Glycosyltransferase RgtA/B/C/D-like domain-containing protein</fullName>
    </recommendedName>
</protein>
<evidence type="ECO:0000256" key="4">
    <source>
        <dbReference type="ARBA" id="ARBA00022679"/>
    </source>
</evidence>
<evidence type="ECO:0000256" key="8">
    <source>
        <dbReference type="SAM" id="Phobius"/>
    </source>
</evidence>
<evidence type="ECO:0000256" key="5">
    <source>
        <dbReference type="ARBA" id="ARBA00022692"/>
    </source>
</evidence>
<feature type="transmembrane region" description="Helical" evidence="8">
    <location>
        <begin position="244"/>
        <end position="262"/>
    </location>
</feature>
<feature type="transmembrane region" description="Helical" evidence="8">
    <location>
        <begin position="106"/>
        <end position="125"/>
    </location>
</feature>
<feature type="transmembrane region" description="Helical" evidence="8">
    <location>
        <begin position="77"/>
        <end position="94"/>
    </location>
</feature>
<reference evidence="10 11" key="1">
    <citation type="submission" date="2020-08" db="EMBL/GenBank/DDBJ databases">
        <title>Sequencing the genomes of 1000 actinobacteria strains.</title>
        <authorList>
            <person name="Klenk H.-P."/>
        </authorList>
    </citation>
    <scope>NUCLEOTIDE SEQUENCE [LARGE SCALE GENOMIC DNA]</scope>
    <source>
        <strain evidence="10 11">DSM 45913</strain>
    </source>
</reference>
<keyword evidence="4" id="KW-0808">Transferase</keyword>
<comment type="caution">
    <text evidence="10">The sequence shown here is derived from an EMBL/GenBank/DDBJ whole genome shotgun (WGS) entry which is preliminary data.</text>
</comment>
<keyword evidence="5 8" id="KW-0812">Transmembrane</keyword>
<dbReference type="AlphaFoldDB" id="A0A7X0EWD8"/>
<accession>A0A7X0EWD8</accession>
<gene>
    <name evidence="10" type="ORF">FHU36_003407</name>
</gene>
<feature type="transmembrane region" description="Helical" evidence="8">
    <location>
        <begin position="318"/>
        <end position="342"/>
    </location>
</feature>
<feature type="transmembrane region" description="Helical" evidence="8">
    <location>
        <begin position="12"/>
        <end position="30"/>
    </location>
</feature>
<keyword evidence="6 8" id="KW-1133">Transmembrane helix</keyword>
<feature type="transmembrane region" description="Helical" evidence="8">
    <location>
        <begin position="268"/>
        <end position="287"/>
    </location>
</feature>
<feature type="domain" description="Glycosyltransferase RgtA/B/C/D-like" evidence="9">
    <location>
        <begin position="52"/>
        <end position="212"/>
    </location>
</feature>
<dbReference type="InterPro" id="IPR050297">
    <property type="entry name" value="LipidA_mod_glycosyltrf_83"/>
</dbReference>
<evidence type="ECO:0000256" key="3">
    <source>
        <dbReference type="ARBA" id="ARBA00022676"/>
    </source>
</evidence>
<evidence type="ECO:0000259" key="9">
    <source>
        <dbReference type="Pfam" id="PF13231"/>
    </source>
</evidence>
<evidence type="ECO:0000313" key="10">
    <source>
        <dbReference type="EMBL" id="MBB6346862.1"/>
    </source>
</evidence>
<sequence length="482" mass="51065">MDIRPPLAWRPVAAVSGALVALLLLTSGGYGHHRDELYFRALSEHPAWGYVDQPPLTPLLAGLSRAVFGDTLTGLRVLPALAAGLLVVLVALVARELGGRGAAQTLAAFGTAGGVYTLIGGHTLLTVSFDLPFWLAAILFTVRALLREQPRWWLAVGAVAGLATYNKLLIALLFAALAAGLLAVGPRRVLASPWLWAGALVAAVLAAPNLLYQVTNDWPQLAMAEALSADEGDEMRVLFVPMQVLLYGPVVAVIGAFGWWRLWRDRRLRAAAVAYPVAAVATLVSGGRFDYTGGLILLLFAAGCVAAEAAGADRPRSAGIALGCNAVGGVLLALPLVPLTVLGSTPIPAINEVARESVGWPQFTAAVRGVLDTLPPEERARAIVLTGSYGEHGELVRAGVPRVYSGHNQLHAYGPPPETGTVAVTVNIGRRGMDLQYATCEERARIDNGVGIDNELQGMTVHLCRGLKQPWSTAWPRYRHLS</sequence>
<keyword evidence="2" id="KW-1003">Cell membrane</keyword>
<name>A0A7X0EWD8_9ACTN</name>
<evidence type="ECO:0000256" key="1">
    <source>
        <dbReference type="ARBA" id="ARBA00004651"/>
    </source>
</evidence>
<feature type="transmembrane region" description="Helical" evidence="8">
    <location>
        <begin position="153"/>
        <end position="182"/>
    </location>
</feature>
<dbReference type="PANTHER" id="PTHR33908">
    <property type="entry name" value="MANNOSYLTRANSFERASE YKCB-RELATED"/>
    <property type="match status" value="1"/>
</dbReference>
<keyword evidence="3" id="KW-0328">Glycosyltransferase</keyword>
<dbReference type="GO" id="GO:0016763">
    <property type="term" value="F:pentosyltransferase activity"/>
    <property type="evidence" value="ECO:0007669"/>
    <property type="project" value="TreeGrafter"/>
</dbReference>
<organism evidence="10 11">
    <name type="scientific">Nonomuraea muscovyensis</name>
    <dbReference type="NCBI Taxonomy" id="1124761"/>
    <lineage>
        <taxon>Bacteria</taxon>
        <taxon>Bacillati</taxon>
        <taxon>Actinomycetota</taxon>
        <taxon>Actinomycetes</taxon>
        <taxon>Streptosporangiales</taxon>
        <taxon>Streptosporangiaceae</taxon>
        <taxon>Nonomuraea</taxon>
    </lineage>
</organism>
<dbReference type="Proteomes" id="UP000583800">
    <property type="component" value="Unassembled WGS sequence"/>
</dbReference>
<keyword evidence="11" id="KW-1185">Reference proteome</keyword>
<dbReference type="RefSeq" id="WP_185084914.1">
    <property type="nucleotide sequence ID" value="NZ_JACHJB010000002.1"/>
</dbReference>
<evidence type="ECO:0000256" key="6">
    <source>
        <dbReference type="ARBA" id="ARBA00022989"/>
    </source>
</evidence>
<dbReference type="PANTHER" id="PTHR33908:SF11">
    <property type="entry name" value="MEMBRANE PROTEIN"/>
    <property type="match status" value="1"/>
</dbReference>
<evidence type="ECO:0000256" key="2">
    <source>
        <dbReference type="ARBA" id="ARBA00022475"/>
    </source>
</evidence>
<feature type="transmembrane region" description="Helical" evidence="8">
    <location>
        <begin position="194"/>
        <end position="212"/>
    </location>
</feature>
<dbReference type="Pfam" id="PF13231">
    <property type="entry name" value="PMT_2"/>
    <property type="match status" value="1"/>
</dbReference>
<evidence type="ECO:0000313" key="11">
    <source>
        <dbReference type="Proteomes" id="UP000583800"/>
    </source>
</evidence>
<keyword evidence="7 8" id="KW-0472">Membrane</keyword>
<comment type="subcellular location">
    <subcellularLocation>
        <location evidence="1">Cell membrane</location>
        <topology evidence="1">Multi-pass membrane protein</topology>
    </subcellularLocation>
</comment>
<proteinExistence type="predicted"/>
<dbReference type="GO" id="GO:0005886">
    <property type="term" value="C:plasma membrane"/>
    <property type="evidence" value="ECO:0007669"/>
    <property type="project" value="UniProtKB-SubCell"/>
</dbReference>